<proteinExistence type="inferred from homology"/>
<gene>
    <name evidence="5" type="ORF">GCM10009849_33920</name>
</gene>
<accession>A0ABN3C2C4</accession>
<feature type="compositionally biased region" description="Pro residues" evidence="3">
    <location>
        <begin position="125"/>
        <end position="134"/>
    </location>
</feature>
<comment type="similarity">
    <text evidence="1 2">Belongs to the small heat shock protein (HSP20) family.</text>
</comment>
<keyword evidence="6" id="KW-1185">Reference proteome</keyword>
<protein>
    <recommendedName>
        <fullName evidence="4">SHSP domain-containing protein</fullName>
    </recommendedName>
</protein>
<dbReference type="PROSITE" id="PS01031">
    <property type="entry name" value="SHSP"/>
    <property type="match status" value="1"/>
</dbReference>
<reference evidence="5 6" key="1">
    <citation type="journal article" date="2019" name="Int. J. Syst. Evol. Microbiol.">
        <title>The Global Catalogue of Microorganisms (GCM) 10K type strain sequencing project: providing services to taxonomists for standard genome sequencing and annotation.</title>
        <authorList>
            <consortium name="The Broad Institute Genomics Platform"/>
            <consortium name="The Broad Institute Genome Sequencing Center for Infectious Disease"/>
            <person name="Wu L."/>
            <person name="Ma J."/>
        </authorList>
    </citation>
    <scope>NUCLEOTIDE SEQUENCE [LARGE SCALE GENOMIC DNA]</scope>
    <source>
        <strain evidence="5 6">JCM 16034</strain>
    </source>
</reference>
<feature type="domain" description="SHSP" evidence="4">
    <location>
        <begin position="25"/>
        <end position="139"/>
    </location>
</feature>
<dbReference type="PANTHER" id="PTHR11527">
    <property type="entry name" value="HEAT-SHOCK PROTEIN 20 FAMILY MEMBER"/>
    <property type="match status" value="1"/>
</dbReference>
<dbReference type="Gene3D" id="2.60.40.790">
    <property type="match status" value="1"/>
</dbReference>
<dbReference type="SUPFAM" id="SSF49764">
    <property type="entry name" value="HSP20-like chaperones"/>
    <property type="match status" value="1"/>
</dbReference>
<dbReference type="EMBL" id="BAAAQW010000012">
    <property type="protein sequence ID" value="GAA2203048.1"/>
    <property type="molecule type" value="Genomic_DNA"/>
</dbReference>
<dbReference type="CDD" id="cd06464">
    <property type="entry name" value="ACD_sHsps-like"/>
    <property type="match status" value="1"/>
</dbReference>
<dbReference type="InterPro" id="IPR008978">
    <property type="entry name" value="HSP20-like_chaperone"/>
</dbReference>
<evidence type="ECO:0000256" key="2">
    <source>
        <dbReference type="RuleBase" id="RU003616"/>
    </source>
</evidence>
<evidence type="ECO:0000256" key="3">
    <source>
        <dbReference type="SAM" id="MobiDB-lite"/>
    </source>
</evidence>
<dbReference type="Pfam" id="PF00011">
    <property type="entry name" value="HSP20"/>
    <property type="match status" value="1"/>
</dbReference>
<evidence type="ECO:0000259" key="4">
    <source>
        <dbReference type="PROSITE" id="PS01031"/>
    </source>
</evidence>
<dbReference type="InterPro" id="IPR002068">
    <property type="entry name" value="A-crystallin/Hsp20_dom"/>
</dbReference>
<evidence type="ECO:0000256" key="1">
    <source>
        <dbReference type="PROSITE-ProRule" id="PRU00285"/>
    </source>
</evidence>
<evidence type="ECO:0000313" key="5">
    <source>
        <dbReference type="EMBL" id="GAA2203048.1"/>
    </source>
</evidence>
<organism evidence="5 6">
    <name type="scientific">Sinomonas flava</name>
    <dbReference type="NCBI Taxonomy" id="496857"/>
    <lineage>
        <taxon>Bacteria</taxon>
        <taxon>Bacillati</taxon>
        <taxon>Actinomycetota</taxon>
        <taxon>Actinomycetes</taxon>
        <taxon>Micrococcales</taxon>
        <taxon>Micrococcaceae</taxon>
        <taxon>Sinomonas</taxon>
    </lineage>
</organism>
<dbReference type="Proteomes" id="UP001500432">
    <property type="component" value="Unassembled WGS sequence"/>
</dbReference>
<feature type="region of interest" description="Disordered" evidence="3">
    <location>
        <begin position="121"/>
        <end position="141"/>
    </location>
</feature>
<comment type="caution">
    <text evidence="5">The sequence shown here is derived from an EMBL/GenBank/DDBJ whole genome shotgun (WGS) entry which is preliminary data.</text>
</comment>
<evidence type="ECO:0000313" key="6">
    <source>
        <dbReference type="Proteomes" id="UP001500432"/>
    </source>
</evidence>
<sequence>MSELARWFDNRRTPFELIERLFEGDAAQAGGIKVEEVRDGDSLVVRAELPGIDPEKDVDVSIRDGALHIRAFREERSEQKEKDSYRSEFRYGSFSRTLPLPEGATADDVTASYKDGVLEVRVPVPSQPPTPPPSKIQVTRG</sequence>
<dbReference type="RefSeq" id="WP_344300995.1">
    <property type="nucleotide sequence ID" value="NZ_BAAAQW010000012.1"/>
</dbReference>
<name>A0ABN3C2C4_9MICC</name>
<dbReference type="InterPro" id="IPR031107">
    <property type="entry name" value="Small_HSP"/>
</dbReference>